<sequence>MKYVLIVGREKRKCRRGKLKYPHLTEESIRGRVDLSMRLGRIGTQFNLEEEDRRMEVVENS</sequence>
<evidence type="ECO:0000313" key="2">
    <source>
        <dbReference type="Proteomes" id="UP000070284"/>
    </source>
</evidence>
<reference evidence="1 2" key="1">
    <citation type="journal article" date="2016" name="Sci. Rep.">
        <title>Metabolic traits of an uncultured archaeal lineage -MSBL1- from brine pools of the Red Sea.</title>
        <authorList>
            <person name="Mwirichia R."/>
            <person name="Alam I."/>
            <person name="Rashid M."/>
            <person name="Vinu M."/>
            <person name="Ba-Alawi W."/>
            <person name="Anthony Kamau A."/>
            <person name="Kamanda Ngugi D."/>
            <person name="Goker M."/>
            <person name="Klenk H.P."/>
            <person name="Bajic V."/>
            <person name="Stingl U."/>
        </authorList>
    </citation>
    <scope>NUCLEOTIDE SEQUENCE [LARGE SCALE GENOMIC DNA]</scope>
    <source>
        <strain evidence="1">SCGC-AAA259E19</strain>
    </source>
</reference>
<accession>A0A133UHB7</accession>
<protein>
    <submittedName>
        <fullName evidence="1">Uncharacterized protein</fullName>
    </submittedName>
</protein>
<organism evidence="1 2">
    <name type="scientific">candidate division MSBL1 archaeon SCGC-AAA259E19</name>
    <dbReference type="NCBI Taxonomy" id="1698264"/>
    <lineage>
        <taxon>Archaea</taxon>
        <taxon>Methanobacteriati</taxon>
        <taxon>Methanobacteriota</taxon>
        <taxon>candidate division MSBL1</taxon>
    </lineage>
</organism>
<proteinExistence type="predicted"/>
<comment type="caution">
    <text evidence="1">The sequence shown here is derived from an EMBL/GenBank/DDBJ whole genome shotgun (WGS) entry which is preliminary data.</text>
</comment>
<gene>
    <name evidence="1" type="ORF">AKJ65_06155</name>
</gene>
<evidence type="ECO:0000313" key="1">
    <source>
        <dbReference type="EMBL" id="KXA93585.1"/>
    </source>
</evidence>
<keyword evidence="2" id="KW-1185">Reference proteome</keyword>
<name>A0A133UHB7_9EURY</name>
<dbReference type="Proteomes" id="UP000070284">
    <property type="component" value="Unassembled WGS sequence"/>
</dbReference>
<dbReference type="AlphaFoldDB" id="A0A133UHB7"/>
<dbReference type="EMBL" id="LHXO01000105">
    <property type="protein sequence ID" value="KXA93585.1"/>
    <property type="molecule type" value="Genomic_DNA"/>
</dbReference>